<gene>
    <name evidence="1" type="ORF">E3U43_003730</name>
</gene>
<comment type="caution">
    <text evidence="1">The sequence shown here is derived from an EMBL/GenBank/DDBJ whole genome shotgun (WGS) entry which is preliminary data.</text>
</comment>
<evidence type="ECO:0000313" key="1">
    <source>
        <dbReference type="EMBL" id="TMS19409.1"/>
    </source>
</evidence>
<proteinExistence type="predicted"/>
<organism evidence="1 2">
    <name type="scientific">Larimichthys crocea</name>
    <name type="common">Large yellow croaker</name>
    <name type="synonym">Pseudosciaena crocea</name>
    <dbReference type="NCBI Taxonomy" id="215358"/>
    <lineage>
        <taxon>Eukaryota</taxon>
        <taxon>Metazoa</taxon>
        <taxon>Chordata</taxon>
        <taxon>Craniata</taxon>
        <taxon>Vertebrata</taxon>
        <taxon>Euteleostomi</taxon>
        <taxon>Actinopterygii</taxon>
        <taxon>Neopterygii</taxon>
        <taxon>Teleostei</taxon>
        <taxon>Neoteleostei</taxon>
        <taxon>Acanthomorphata</taxon>
        <taxon>Eupercaria</taxon>
        <taxon>Sciaenidae</taxon>
        <taxon>Larimichthys</taxon>
    </lineage>
</organism>
<name>A0ACD3RIY3_LARCR</name>
<feature type="non-terminal residue" evidence="1">
    <location>
        <position position="99"/>
    </location>
</feature>
<dbReference type="Proteomes" id="UP000793456">
    <property type="component" value="Chromosome V"/>
</dbReference>
<accession>A0ACD3RIY3</accession>
<dbReference type="EMBL" id="CM011678">
    <property type="protein sequence ID" value="TMS19409.1"/>
    <property type="molecule type" value="Genomic_DNA"/>
</dbReference>
<sequence>SRAAGTFCLSHKDEQSTAALRSHPLQPLHPFLHPRYNYPSARPWEAGKVEGLRISGTCRPCALDSISSRPRLCSCRRSCPSLWSTGSLWCPDVSFHYLQ</sequence>
<evidence type="ECO:0000313" key="2">
    <source>
        <dbReference type="Proteomes" id="UP000793456"/>
    </source>
</evidence>
<keyword evidence="2" id="KW-1185">Reference proteome</keyword>
<reference evidence="1" key="1">
    <citation type="submission" date="2018-11" db="EMBL/GenBank/DDBJ databases">
        <title>The sequence and de novo assembly of Larimichthys crocea genome using PacBio and Hi-C technologies.</title>
        <authorList>
            <person name="Xu P."/>
            <person name="Chen B."/>
            <person name="Zhou Z."/>
            <person name="Ke Q."/>
            <person name="Wu Y."/>
            <person name="Bai H."/>
            <person name="Pu F."/>
        </authorList>
    </citation>
    <scope>NUCLEOTIDE SEQUENCE</scope>
    <source>
        <tissue evidence="1">Muscle</tissue>
    </source>
</reference>
<feature type="non-terminal residue" evidence="1">
    <location>
        <position position="1"/>
    </location>
</feature>
<protein>
    <submittedName>
        <fullName evidence="1">Uncharacterized protein</fullName>
    </submittedName>
</protein>